<proteinExistence type="predicted"/>
<dbReference type="InterPro" id="IPR032675">
    <property type="entry name" value="LRR_dom_sf"/>
</dbReference>
<evidence type="ECO:0008006" key="3">
    <source>
        <dbReference type="Google" id="ProtNLM"/>
    </source>
</evidence>
<gene>
    <name evidence="1" type="ORF">C2G38_2078169</name>
</gene>
<dbReference type="SUPFAM" id="SSF52047">
    <property type="entry name" value="RNI-like"/>
    <property type="match status" value="1"/>
</dbReference>
<evidence type="ECO:0000313" key="1">
    <source>
        <dbReference type="EMBL" id="RIB21493.1"/>
    </source>
</evidence>
<accession>A0A397VNL5</accession>
<dbReference type="EMBL" id="QKWP01000358">
    <property type="protein sequence ID" value="RIB21493.1"/>
    <property type="molecule type" value="Genomic_DNA"/>
</dbReference>
<organism evidence="1 2">
    <name type="scientific">Gigaspora rosea</name>
    <dbReference type="NCBI Taxonomy" id="44941"/>
    <lineage>
        <taxon>Eukaryota</taxon>
        <taxon>Fungi</taxon>
        <taxon>Fungi incertae sedis</taxon>
        <taxon>Mucoromycota</taxon>
        <taxon>Glomeromycotina</taxon>
        <taxon>Glomeromycetes</taxon>
        <taxon>Diversisporales</taxon>
        <taxon>Gigasporaceae</taxon>
        <taxon>Gigaspora</taxon>
    </lineage>
</organism>
<dbReference type="Proteomes" id="UP000266673">
    <property type="component" value="Unassembled WGS sequence"/>
</dbReference>
<evidence type="ECO:0000313" key="2">
    <source>
        <dbReference type="Proteomes" id="UP000266673"/>
    </source>
</evidence>
<sequence length="529" mass="62318">MVPLPPETLKEIFEFLQDDLSTLYLCMQVDKQWAKLVIEILWRDTSKFQDQYFYKETGPNVISTLITCLSENSKLILKEHGVAIPSTTRPPMFDYAKFCRNLHISHLNYLIDSFTLRFKGNKISCNTGNRVKTYHLNLYSRYLIKQEIYRIFVNQCQNLNTLEYRDKSVPLFFLSNAEICFSNLRELRTTTEMPDSILYRMTQICRNLESLIIEECHTDNDGLVTFINIQNRLNYVKIKTKGRRLIENNTSNDSYIRIINALSNKSQSMVHFHIGGNNLGTLSHEDNTKLVNLQKLIIDFQEDWKMLFKYAIFPNLRVIELRNPPRALELLTSFIERTGANLEIIYFAIPCVRKPLLTIPAFNKAVAKYCPNLRCLTTWFHNNDIEEFKEVLISCPKLENLTLATYRTDPKRCDESFDPHLNEILEIIEKLEESTQQKLRLNKLELCWPWKIDIDFLENFLVKHKDPKELKSFYFDPVCVKEFGCDFEDFLELKLRKFKANGLINDFGIKNYIRFSNNFVRSRDGLMVL</sequence>
<dbReference type="OrthoDB" id="2347843at2759"/>
<keyword evidence="2" id="KW-1185">Reference proteome</keyword>
<protein>
    <recommendedName>
        <fullName evidence="3">F-box domain-containing protein</fullName>
    </recommendedName>
</protein>
<dbReference type="Gene3D" id="3.80.10.10">
    <property type="entry name" value="Ribonuclease Inhibitor"/>
    <property type="match status" value="1"/>
</dbReference>
<dbReference type="InterPro" id="IPR036047">
    <property type="entry name" value="F-box-like_dom_sf"/>
</dbReference>
<comment type="caution">
    <text evidence="1">The sequence shown here is derived from an EMBL/GenBank/DDBJ whole genome shotgun (WGS) entry which is preliminary data.</text>
</comment>
<dbReference type="AlphaFoldDB" id="A0A397VNL5"/>
<reference evidence="1 2" key="1">
    <citation type="submission" date="2018-06" db="EMBL/GenBank/DDBJ databases">
        <title>Comparative genomics reveals the genomic features of Rhizophagus irregularis, R. cerebriforme, R. diaphanum and Gigaspora rosea, and their symbiotic lifestyle signature.</title>
        <authorList>
            <person name="Morin E."/>
            <person name="San Clemente H."/>
            <person name="Chen E.C.H."/>
            <person name="De La Providencia I."/>
            <person name="Hainaut M."/>
            <person name="Kuo A."/>
            <person name="Kohler A."/>
            <person name="Murat C."/>
            <person name="Tang N."/>
            <person name="Roy S."/>
            <person name="Loubradou J."/>
            <person name="Henrissat B."/>
            <person name="Grigoriev I.V."/>
            <person name="Corradi N."/>
            <person name="Roux C."/>
            <person name="Martin F.M."/>
        </authorList>
    </citation>
    <scope>NUCLEOTIDE SEQUENCE [LARGE SCALE GENOMIC DNA]</scope>
    <source>
        <strain evidence="1 2">DAOM 194757</strain>
    </source>
</reference>
<dbReference type="SUPFAM" id="SSF81383">
    <property type="entry name" value="F-box domain"/>
    <property type="match status" value="1"/>
</dbReference>
<name>A0A397VNL5_9GLOM</name>